<reference evidence="2" key="1">
    <citation type="submission" date="2023-04" db="EMBL/GenBank/DDBJ databases">
        <title>Chromosome-level genome of Chaenocephalus aceratus.</title>
        <authorList>
            <person name="Park H."/>
        </authorList>
    </citation>
    <scope>NUCLEOTIDE SEQUENCE</scope>
    <source>
        <strain evidence="2">DE</strain>
        <tissue evidence="2">Muscle</tissue>
    </source>
</reference>
<comment type="caution">
    <text evidence="2">The sequence shown here is derived from an EMBL/GenBank/DDBJ whole genome shotgun (WGS) entry which is preliminary data.</text>
</comment>
<keyword evidence="2" id="KW-0675">Receptor</keyword>
<keyword evidence="3" id="KW-1185">Reference proteome</keyword>
<dbReference type="EMBL" id="JASDAP010000010">
    <property type="protein sequence ID" value="KAK1896151.1"/>
    <property type="molecule type" value="Genomic_DNA"/>
</dbReference>
<proteinExistence type="predicted"/>
<dbReference type="Proteomes" id="UP001228049">
    <property type="component" value="Unassembled WGS sequence"/>
</dbReference>
<evidence type="ECO:0000256" key="1">
    <source>
        <dbReference type="SAM" id="MobiDB-lite"/>
    </source>
</evidence>
<dbReference type="AlphaFoldDB" id="A0AAD9FCE7"/>
<accession>A0AAD9FCE7</accession>
<feature type="region of interest" description="Disordered" evidence="1">
    <location>
        <begin position="123"/>
        <end position="153"/>
    </location>
</feature>
<protein>
    <submittedName>
        <fullName evidence="2">Epidermal growth factor receptor substrate 15 like</fullName>
    </submittedName>
</protein>
<name>A0AAD9FCE7_DISEL</name>
<organism evidence="2 3">
    <name type="scientific">Dissostichus eleginoides</name>
    <name type="common">Patagonian toothfish</name>
    <name type="synonym">Dissostichus amissus</name>
    <dbReference type="NCBI Taxonomy" id="100907"/>
    <lineage>
        <taxon>Eukaryota</taxon>
        <taxon>Metazoa</taxon>
        <taxon>Chordata</taxon>
        <taxon>Craniata</taxon>
        <taxon>Vertebrata</taxon>
        <taxon>Euteleostomi</taxon>
        <taxon>Actinopterygii</taxon>
        <taxon>Neopterygii</taxon>
        <taxon>Teleostei</taxon>
        <taxon>Neoteleostei</taxon>
        <taxon>Acanthomorphata</taxon>
        <taxon>Eupercaria</taxon>
        <taxon>Perciformes</taxon>
        <taxon>Notothenioidei</taxon>
        <taxon>Nototheniidae</taxon>
        <taxon>Dissostichus</taxon>
    </lineage>
</organism>
<gene>
    <name evidence="2" type="ORF">KUDE01_021599</name>
</gene>
<sequence>MDRRSVQNNRGNPRPFNHAAEADQAYRQIHCRNGQIHGLNECRGAFEEERVRFFHSMHIEKDRVKRLEELLSYRDSGFHQEHKRQFDTIKQRGAEICHLNENMEAAESQHKQQLDQLVARYEAEKRELSDQSNQVTTDSQNNDGPLQFDAETI</sequence>
<evidence type="ECO:0000313" key="2">
    <source>
        <dbReference type="EMBL" id="KAK1896151.1"/>
    </source>
</evidence>
<feature type="compositionally biased region" description="Polar residues" evidence="1">
    <location>
        <begin position="130"/>
        <end position="144"/>
    </location>
</feature>
<evidence type="ECO:0000313" key="3">
    <source>
        <dbReference type="Proteomes" id="UP001228049"/>
    </source>
</evidence>